<dbReference type="SUPFAM" id="SSF47413">
    <property type="entry name" value="lambda repressor-like DNA-binding domains"/>
    <property type="match status" value="1"/>
</dbReference>
<dbReference type="STRING" id="1618481.US54_C0029G0003"/>
<dbReference type="CDD" id="cd00093">
    <property type="entry name" value="HTH_XRE"/>
    <property type="match status" value="1"/>
</dbReference>
<name>A0A0G0KAP3_9BACT</name>
<dbReference type="Pfam" id="PF01381">
    <property type="entry name" value="HTH_3"/>
    <property type="match status" value="1"/>
</dbReference>
<evidence type="ECO:0000259" key="2">
    <source>
        <dbReference type="PROSITE" id="PS50943"/>
    </source>
</evidence>
<evidence type="ECO:0000313" key="3">
    <source>
        <dbReference type="EMBL" id="KKQ37636.1"/>
    </source>
</evidence>
<feature type="domain" description="HTH cro/C1-type" evidence="2">
    <location>
        <begin position="19"/>
        <end position="73"/>
    </location>
</feature>
<dbReference type="PANTHER" id="PTHR46797:SF1">
    <property type="entry name" value="METHYLPHOSPHONATE SYNTHASE"/>
    <property type="match status" value="1"/>
</dbReference>
<gene>
    <name evidence="3" type="ORF">US54_C0029G0003</name>
</gene>
<dbReference type="InterPro" id="IPR050807">
    <property type="entry name" value="TransReg_Diox_bact_type"/>
</dbReference>
<dbReference type="InterPro" id="IPR010982">
    <property type="entry name" value="Lambda_DNA-bd_dom_sf"/>
</dbReference>
<dbReference type="GO" id="GO:0003677">
    <property type="term" value="F:DNA binding"/>
    <property type="evidence" value="ECO:0007669"/>
    <property type="project" value="UniProtKB-KW"/>
</dbReference>
<dbReference type="AlphaFoldDB" id="A0A0G0KAP3"/>
<dbReference type="InterPro" id="IPR001387">
    <property type="entry name" value="Cro/C1-type_HTH"/>
</dbReference>
<comment type="caution">
    <text evidence="3">The sequence shown here is derived from an EMBL/GenBank/DDBJ whole genome shotgun (WGS) entry which is preliminary data.</text>
</comment>
<evidence type="ECO:0000256" key="1">
    <source>
        <dbReference type="ARBA" id="ARBA00023125"/>
    </source>
</evidence>
<keyword evidence="1 3" id="KW-0238">DNA-binding</keyword>
<organism evidence="3 4">
    <name type="scientific">Candidatus Roizmanbacteria bacterium GW2011_GWA2_37_7</name>
    <dbReference type="NCBI Taxonomy" id="1618481"/>
    <lineage>
        <taxon>Bacteria</taxon>
        <taxon>Candidatus Roizmaniibacteriota</taxon>
    </lineage>
</organism>
<dbReference type="PROSITE" id="PS50943">
    <property type="entry name" value="HTH_CROC1"/>
    <property type="match status" value="1"/>
</dbReference>
<evidence type="ECO:0000313" key="4">
    <source>
        <dbReference type="Proteomes" id="UP000034471"/>
    </source>
</evidence>
<dbReference type="Gene3D" id="1.10.260.40">
    <property type="entry name" value="lambda repressor-like DNA-binding domains"/>
    <property type="match status" value="1"/>
</dbReference>
<dbReference type="Proteomes" id="UP000034471">
    <property type="component" value="Unassembled WGS sequence"/>
</dbReference>
<sequence>MVMNVLVNSTSQQKFGRNLREIRMRKKLSQEDVANATGISVTYYAGIERGEENPTFAVLENICRALKVKSSQILPF</sequence>
<reference evidence="3 4" key="1">
    <citation type="journal article" date="2015" name="Nature">
        <title>rRNA introns, odd ribosomes, and small enigmatic genomes across a large radiation of phyla.</title>
        <authorList>
            <person name="Brown C.T."/>
            <person name="Hug L.A."/>
            <person name="Thomas B.C."/>
            <person name="Sharon I."/>
            <person name="Castelle C.J."/>
            <person name="Singh A."/>
            <person name="Wilkins M.J."/>
            <person name="Williams K.H."/>
            <person name="Banfield J.F."/>
        </authorList>
    </citation>
    <scope>NUCLEOTIDE SEQUENCE [LARGE SCALE GENOMIC DNA]</scope>
</reference>
<dbReference type="PANTHER" id="PTHR46797">
    <property type="entry name" value="HTH-TYPE TRANSCRIPTIONAL REGULATOR"/>
    <property type="match status" value="1"/>
</dbReference>
<dbReference type="EMBL" id="LBTJ01000029">
    <property type="protein sequence ID" value="KKQ37636.1"/>
    <property type="molecule type" value="Genomic_DNA"/>
</dbReference>
<accession>A0A0G0KAP3</accession>
<dbReference type="SMART" id="SM00530">
    <property type="entry name" value="HTH_XRE"/>
    <property type="match status" value="1"/>
</dbReference>
<dbReference type="GO" id="GO:0003700">
    <property type="term" value="F:DNA-binding transcription factor activity"/>
    <property type="evidence" value="ECO:0007669"/>
    <property type="project" value="TreeGrafter"/>
</dbReference>
<protein>
    <submittedName>
        <fullName evidence="3">DNA-binding protein</fullName>
    </submittedName>
</protein>
<proteinExistence type="predicted"/>
<dbReference type="GO" id="GO:0005829">
    <property type="term" value="C:cytosol"/>
    <property type="evidence" value="ECO:0007669"/>
    <property type="project" value="TreeGrafter"/>
</dbReference>